<evidence type="ECO:0000313" key="2">
    <source>
        <dbReference type="Proteomes" id="UP000660862"/>
    </source>
</evidence>
<comment type="caution">
    <text evidence="1">The sequence shown here is derived from an EMBL/GenBank/DDBJ whole genome shotgun (WGS) entry which is preliminary data.</text>
</comment>
<protein>
    <submittedName>
        <fullName evidence="1">Uncharacterized protein</fullName>
    </submittedName>
</protein>
<reference evidence="1" key="2">
    <citation type="submission" date="2020-09" db="EMBL/GenBank/DDBJ databases">
        <authorList>
            <person name="Sun Q."/>
            <person name="Zhou Y."/>
        </authorList>
    </citation>
    <scope>NUCLEOTIDE SEQUENCE</scope>
    <source>
        <strain evidence="1">CGMCC 1.12195</strain>
    </source>
</reference>
<sequence>MNFILSYSFFTSTDAGLSVSWDVSAAKDSLVNDQNTIILVRPVGVNYWDIRTSGITRGMGQYLFPLPVKLTETDVHVYLAFNDTLSGELSESRHVHVLNL</sequence>
<organism evidence="1 2">
    <name type="scientific">Parapedobacter pyrenivorans</name>
    <dbReference type="NCBI Taxonomy" id="1305674"/>
    <lineage>
        <taxon>Bacteria</taxon>
        <taxon>Pseudomonadati</taxon>
        <taxon>Bacteroidota</taxon>
        <taxon>Sphingobacteriia</taxon>
        <taxon>Sphingobacteriales</taxon>
        <taxon>Sphingobacteriaceae</taxon>
        <taxon>Parapedobacter</taxon>
    </lineage>
</organism>
<dbReference type="Proteomes" id="UP000660862">
    <property type="component" value="Unassembled WGS sequence"/>
</dbReference>
<dbReference type="RefSeq" id="WP_188506943.1">
    <property type="nucleotide sequence ID" value="NZ_BMER01000003.1"/>
</dbReference>
<dbReference type="EMBL" id="BMER01000003">
    <property type="protein sequence ID" value="GGG93523.1"/>
    <property type="molecule type" value="Genomic_DNA"/>
</dbReference>
<dbReference type="AlphaFoldDB" id="A0A917MD07"/>
<reference evidence="1" key="1">
    <citation type="journal article" date="2014" name="Int. J. Syst. Evol. Microbiol.">
        <title>Complete genome sequence of Corynebacterium casei LMG S-19264T (=DSM 44701T), isolated from a smear-ripened cheese.</title>
        <authorList>
            <consortium name="US DOE Joint Genome Institute (JGI-PGF)"/>
            <person name="Walter F."/>
            <person name="Albersmeier A."/>
            <person name="Kalinowski J."/>
            <person name="Ruckert C."/>
        </authorList>
    </citation>
    <scope>NUCLEOTIDE SEQUENCE</scope>
    <source>
        <strain evidence="1">CGMCC 1.12195</strain>
    </source>
</reference>
<name>A0A917MD07_9SPHI</name>
<evidence type="ECO:0000313" key="1">
    <source>
        <dbReference type="EMBL" id="GGG93523.1"/>
    </source>
</evidence>
<proteinExistence type="predicted"/>
<gene>
    <name evidence="1" type="ORF">GCM10007415_30560</name>
</gene>
<accession>A0A917MD07</accession>
<keyword evidence="2" id="KW-1185">Reference proteome</keyword>